<evidence type="ECO:0000256" key="3">
    <source>
        <dbReference type="ARBA" id="ARBA00022490"/>
    </source>
</evidence>
<dbReference type="Pfam" id="PF02768">
    <property type="entry name" value="DNA_pol3_beta_3"/>
    <property type="match status" value="1"/>
</dbReference>
<reference evidence="10" key="1">
    <citation type="submission" date="2019-08" db="EMBL/GenBank/DDBJ databases">
        <authorList>
            <person name="Kucharzyk K."/>
            <person name="Murdoch R.W."/>
            <person name="Higgins S."/>
            <person name="Loffler F."/>
        </authorList>
    </citation>
    <scope>NUCLEOTIDE SEQUENCE</scope>
</reference>
<gene>
    <name evidence="10" type="primary">dnaN_55</name>
    <name evidence="10" type="ORF">SDC9_147920</name>
</gene>
<evidence type="ECO:0000313" key="10">
    <source>
        <dbReference type="EMBL" id="MPN00724.1"/>
    </source>
</evidence>
<comment type="similarity">
    <text evidence="2">Belongs to the beta sliding clamp family.</text>
</comment>
<evidence type="ECO:0000256" key="8">
    <source>
        <dbReference type="ARBA" id="ARBA00023125"/>
    </source>
</evidence>
<proteinExistence type="inferred from homology"/>
<keyword evidence="6" id="KW-0235">DNA replication</keyword>
<evidence type="ECO:0000256" key="1">
    <source>
        <dbReference type="ARBA" id="ARBA00004496"/>
    </source>
</evidence>
<name>A0A645EJ37_9ZZZZ</name>
<dbReference type="PANTHER" id="PTHR30478:SF0">
    <property type="entry name" value="BETA SLIDING CLAMP"/>
    <property type="match status" value="1"/>
</dbReference>
<dbReference type="SUPFAM" id="SSF55979">
    <property type="entry name" value="DNA clamp"/>
    <property type="match status" value="1"/>
</dbReference>
<keyword evidence="3" id="KW-0963">Cytoplasm</keyword>
<keyword evidence="5" id="KW-0548">Nucleotidyltransferase</keyword>
<keyword evidence="8" id="KW-0238">DNA-binding</keyword>
<dbReference type="Gene3D" id="3.10.150.10">
    <property type="entry name" value="DNA Polymerase III, subunit A, domain 2"/>
    <property type="match status" value="1"/>
</dbReference>
<dbReference type="GO" id="GO:0003677">
    <property type="term" value="F:DNA binding"/>
    <property type="evidence" value="ECO:0007669"/>
    <property type="project" value="UniProtKB-KW"/>
</dbReference>
<dbReference type="AlphaFoldDB" id="A0A645EJ37"/>
<evidence type="ECO:0000256" key="7">
    <source>
        <dbReference type="ARBA" id="ARBA00022932"/>
    </source>
</evidence>
<dbReference type="PANTHER" id="PTHR30478">
    <property type="entry name" value="DNA POLYMERASE III SUBUNIT BETA"/>
    <property type="match status" value="1"/>
</dbReference>
<dbReference type="GO" id="GO:0009360">
    <property type="term" value="C:DNA polymerase III complex"/>
    <property type="evidence" value="ECO:0007669"/>
    <property type="project" value="InterPro"/>
</dbReference>
<evidence type="ECO:0000256" key="2">
    <source>
        <dbReference type="ARBA" id="ARBA00010752"/>
    </source>
</evidence>
<dbReference type="GO" id="GO:0003887">
    <property type="term" value="F:DNA-directed DNA polymerase activity"/>
    <property type="evidence" value="ECO:0007669"/>
    <property type="project" value="UniProtKB-KW"/>
</dbReference>
<evidence type="ECO:0000256" key="6">
    <source>
        <dbReference type="ARBA" id="ARBA00022705"/>
    </source>
</evidence>
<keyword evidence="7" id="KW-0239">DNA-directed DNA polymerase</keyword>
<evidence type="ECO:0000256" key="4">
    <source>
        <dbReference type="ARBA" id="ARBA00022679"/>
    </source>
</evidence>
<feature type="domain" description="DNA polymerase III beta sliding clamp C-terminal" evidence="9">
    <location>
        <begin position="2"/>
        <end position="99"/>
    </location>
</feature>
<dbReference type="EMBL" id="VSSQ01046761">
    <property type="protein sequence ID" value="MPN00724.1"/>
    <property type="molecule type" value="Genomic_DNA"/>
</dbReference>
<keyword evidence="4" id="KW-0808">Transferase</keyword>
<protein>
    <submittedName>
        <fullName evidence="10">Beta sliding clamp</fullName>
    </submittedName>
</protein>
<comment type="caution">
    <text evidence="10">The sequence shown here is derived from an EMBL/GenBank/DDBJ whole genome shotgun (WGS) entry which is preliminary data.</text>
</comment>
<evidence type="ECO:0000256" key="5">
    <source>
        <dbReference type="ARBA" id="ARBA00022695"/>
    </source>
</evidence>
<evidence type="ECO:0000259" key="9">
    <source>
        <dbReference type="Pfam" id="PF02768"/>
    </source>
</evidence>
<accession>A0A645EJ37</accession>
<comment type="subcellular location">
    <subcellularLocation>
        <location evidence="1">Cytoplasm</location>
    </subcellularLocation>
</comment>
<dbReference type="InterPro" id="IPR022635">
    <property type="entry name" value="DNA_polIII_beta_C"/>
</dbReference>
<organism evidence="10">
    <name type="scientific">bioreactor metagenome</name>
    <dbReference type="NCBI Taxonomy" id="1076179"/>
    <lineage>
        <taxon>unclassified sequences</taxon>
        <taxon>metagenomes</taxon>
        <taxon>ecological metagenomes</taxon>
    </lineage>
</organism>
<dbReference type="GO" id="GO:0005737">
    <property type="term" value="C:cytoplasm"/>
    <property type="evidence" value="ECO:0007669"/>
    <property type="project" value="UniProtKB-SubCell"/>
</dbReference>
<dbReference type="InterPro" id="IPR046938">
    <property type="entry name" value="DNA_clamp_sf"/>
</dbReference>
<sequence>MERASLVSRDARKVPVKIDIQKDKMIITSQTEMGTAYEEIRMDTVGDNLKIAFNPKYLIDALRAIEDEIISIQFNTALSPCIIKPEEGEIYKYLVLPLRI</sequence>
<dbReference type="CDD" id="cd00140">
    <property type="entry name" value="beta_clamp"/>
    <property type="match status" value="1"/>
</dbReference>
<dbReference type="GO" id="GO:0008408">
    <property type="term" value="F:3'-5' exonuclease activity"/>
    <property type="evidence" value="ECO:0007669"/>
    <property type="project" value="InterPro"/>
</dbReference>
<dbReference type="InterPro" id="IPR001001">
    <property type="entry name" value="DNA_polIII_beta"/>
</dbReference>
<dbReference type="GO" id="GO:0006271">
    <property type="term" value="P:DNA strand elongation involved in DNA replication"/>
    <property type="evidence" value="ECO:0007669"/>
    <property type="project" value="TreeGrafter"/>
</dbReference>